<organism evidence="1">
    <name type="scientific">Castor canadensis</name>
    <name type="common">American beaver</name>
    <dbReference type="NCBI Taxonomy" id="51338"/>
    <lineage>
        <taxon>Eukaryota</taxon>
        <taxon>Metazoa</taxon>
        <taxon>Chordata</taxon>
        <taxon>Craniata</taxon>
        <taxon>Vertebrata</taxon>
        <taxon>Euteleostomi</taxon>
        <taxon>Mammalia</taxon>
        <taxon>Eutheria</taxon>
        <taxon>Euarchontoglires</taxon>
        <taxon>Glires</taxon>
        <taxon>Rodentia</taxon>
        <taxon>Castorimorpha</taxon>
        <taxon>Castoridae</taxon>
        <taxon>Castor</taxon>
    </lineage>
</organism>
<sequence>MFVSEDEVLALREDLPENVDDLGIDADSSVSDVFFLALEFISENESCIPLGRFDKYAARSRTNCESRANGTGASHCIIFSRKLAFRILCFFKFLTTYCD</sequence>
<evidence type="ECO:0000313" key="1">
    <source>
        <dbReference type="Ensembl" id="ENSCCNP00000007049.1"/>
    </source>
</evidence>
<dbReference type="Ensembl" id="ENSCCNT00000009357.1">
    <property type="protein sequence ID" value="ENSCCNP00000007049.1"/>
    <property type="gene ID" value="ENSCCNG00000007555.1"/>
</dbReference>
<protein>
    <submittedName>
        <fullName evidence="1">Uncharacterized protein</fullName>
    </submittedName>
</protein>
<reference evidence="1" key="1">
    <citation type="submission" date="2023-09" db="UniProtKB">
        <authorList>
            <consortium name="Ensembl"/>
        </authorList>
    </citation>
    <scope>IDENTIFICATION</scope>
</reference>
<dbReference type="AlphaFoldDB" id="A0A8C0W7G5"/>
<accession>A0A8C0W7G5</accession>
<proteinExistence type="predicted"/>
<name>A0A8C0W7G5_CASCN</name>